<comment type="caution">
    <text evidence="5">The sequence shown here is derived from an EMBL/GenBank/DDBJ whole genome shotgun (WGS) entry which is preliminary data.</text>
</comment>
<dbReference type="Proteomes" id="UP001230188">
    <property type="component" value="Unassembled WGS sequence"/>
</dbReference>
<feature type="transmembrane region" description="Helical" evidence="3">
    <location>
        <begin position="135"/>
        <end position="161"/>
    </location>
</feature>
<dbReference type="InterPro" id="IPR002068">
    <property type="entry name" value="A-crystallin/Hsp20_dom"/>
</dbReference>
<evidence type="ECO:0000256" key="3">
    <source>
        <dbReference type="SAM" id="Phobius"/>
    </source>
</evidence>
<dbReference type="InterPro" id="IPR008978">
    <property type="entry name" value="HSP20-like_chaperone"/>
</dbReference>
<dbReference type="CDD" id="cd06464">
    <property type="entry name" value="ACD_sHsps-like"/>
    <property type="match status" value="1"/>
</dbReference>
<protein>
    <recommendedName>
        <fullName evidence="4">SHSP domain-containing protein</fullName>
    </recommendedName>
</protein>
<dbReference type="AlphaFoldDB" id="A0AAD7UKU5"/>
<dbReference type="EMBL" id="JAQMWT010000186">
    <property type="protein sequence ID" value="KAJ8607971.1"/>
    <property type="molecule type" value="Genomic_DNA"/>
</dbReference>
<evidence type="ECO:0000256" key="1">
    <source>
        <dbReference type="PROSITE-ProRule" id="PRU00285"/>
    </source>
</evidence>
<keyword evidence="3" id="KW-0472">Membrane</keyword>
<feature type="domain" description="SHSP" evidence="4">
    <location>
        <begin position="6"/>
        <end position="102"/>
    </location>
</feature>
<dbReference type="SUPFAM" id="SSF49764">
    <property type="entry name" value="HSP20-like chaperones"/>
    <property type="match status" value="1"/>
</dbReference>
<keyword evidence="3" id="KW-0812">Transmembrane</keyword>
<dbReference type="Gene3D" id="2.60.40.790">
    <property type="match status" value="1"/>
</dbReference>
<name>A0AAD7UKU5_9STRA</name>
<sequence length="190" mass="21186">MLTAPLLRAQRLLPLDLAEDDNGFTIRVDVPGVSRDKLRIDVDERLTIHVENGDRAVSRAVRLPSTADLDTTTADLKDGVLDIRVTKKPRQTVRGKYSVYLFAAALAAVAVMMALPRGTLTQAAATLLSTLDVAAWILVSVFLHVVFLDFVLAMLFFPWWVSFPFLFFPFPCCAAPGPRFVRARPQLIWF</sequence>
<keyword evidence="3" id="KW-1133">Transmembrane helix</keyword>
<comment type="similarity">
    <text evidence="1 2">Belongs to the small heat shock protein (HSP20) family.</text>
</comment>
<accession>A0AAD7UKU5</accession>
<evidence type="ECO:0000313" key="6">
    <source>
        <dbReference type="Proteomes" id="UP001230188"/>
    </source>
</evidence>
<reference evidence="5" key="1">
    <citation type="submission" date="2023-01" db="EMBL/GenBank/DDBJ databases">
        <title>Metagenome sequencing of chrysophaentin producing Chrysophaeum taylorii.</title>
        <authorList>
            <person name="Davison J."/>
            <person name="Bewley C."/>
        </authorList>
    </citation>
    <scope>NUCLEOTIDE SEQUENCE</scope>
    <source>
        <strain evidence="5">NIES-1699</strain>
    </source>
</reference>
<feature type="transmembrane region" description="Helical" evidence="3">
    <location>
        <begin position="97"/>
        <end position="115"/>
    </location>
</feature>
<dbReference type="PROSITE" id="PS01031">
    <property type="entry name" value="SHSP"/>
    <property type="match status" value="1"/>
</dbReference>
<evidence type="ECO:0000259" key="4">
    <source>
        <dbReference type="PROSITE" id="PS01031"/>
    </source>
</evidence>
<gene>
    <name evidence="5" type="ORF">CTAYLR_008222</name>
</gene>
<evidence type="ECO:0000313" key="5">
    <source>
        <dbReference type="EMBL" id="KAJ8607971.1"/>
    </source>
</evidence>
<organism evidence="5 6">
    <name type="scientific">Chrysophaeum taylorii</name>
    <dbReference type="NCBI Taxonomy" id="2483200"/>
    <lineage>
        <taxon>Eukaryota</taxon>
        <taxon>Sar</taxon>
        <taxon>Stramenopiles</taxon>
        <taxon>Ochrophyta</taxon>
        <taxon>Pelagophyceae</taxon>
        <taxon>Pelagomonadales</taxon>
        <taxon>Pelagomonadaceae</taxon>
        <taxon>Chrysophaeum</taxon>
    </lineage>
</organism>
<dbReference type="Pfam" id="PF00011">
    <property type="entry name" value="HSP20"/>
    <property type="match status" value="1"/>
</dbReference>
<evidence type="ECO:0000256" key="2">
    <source>
        <dbReference type="RuleBase" id="RU003616"/>
    </source>
</evidence>
<proteinExistence type="inferred from homology"/>
<keyword evidence="6" id="KW-1185">Reference proteome</keyword>